<sequence length="294" mass="32355">MEQEESPPEGHPAAMTPQMRSSSTEEEGGTATRRKKRKKKDQMESIIVYRSEAGEQDADGAEGVSGEGDNVTGDIAEEAETWSMPPDSRYVTLTGTITRGKRKGQMVDIHVSLTDKELREMARSKERLDAECEEAASAAAVGGRRPCTVGPGQGPHVVLWSLSCLPVVFLLSFITSFYYGTLTWYNVFLVYNEERTFLHKVTLCPILILAYPPLIVVLSLCMGVYAALAQLSWAFAEWWLAVRDLEKGFCGWACGKLGLEDCAPYSVVELLDSDTLSGTLQLKRVDEGEQVSSV</sequence>
<evidence type="ECO:0000313" key="4">
    <source>
        <dbReference type="Proteomes" id="UP001591681"/>
    </source>
</evidence>
<proteinExistence type="predicted"/>
<dbReference type="PANTHER" id="PTHR31777">
    <property type="entry name" value="TRANSMEMBRANE PROTEIN 169"/>
    <property type="match status" value="1"/>
</dbReference>
<evidence type="ECO:0008006" key="5">
    <source>
        <dbReference type="Google" id="ProtNLM"/>
    </source>
</evidence>
<reference evidence="3 4" key="1">
    <citation type="submission" date="2024-09" db="EMBL/GenBank/DDBJ databases">
        <title>A chromosome-level genome assembly of Gray's grenadier anchovy, Coilia grayii.</title>
        <authorList>
            <person name="Fu Z."/>
        </authorList>
    </citation>
    <scope>NUCLEOTIDE SEQUENCE [LARGE SCALE GENOMIC DNA]</scope>
    <source>
        <strain evidence="3">G4</strain>
        <tissue evidence="3">Muscle</tissue>
    </source>
</reference>
<protein>
    <recommendedName>
        <fullName evidence="5">Transmembrane protein 169</fullName>
    </recommendedName>
</protein>
<gene>
    <name evidence="3" type="ORF">ACEWY4_016340</name>
</gene>
<keyword evidence="4" id="KW-1185">Reference proteome</keyword>
<comment type="caution">
    <text evidence="3">The sequence shown here is derived from an EMBL/GenBank/DDBJ whole genome shotgun (WGS) entry which is preliminary data.</text>
</comment>
<evidence type="ECO:0000256" key="2">
    <source>
        <dbReference type="SAM" id="Phobius"/>
    </source>
</evidence>
<feature type="transmembrane region" description="Helical" evidence="2">
    <location>
        <begin position="201"/>
        <end position="228"/>
    </location>
</feature>
<evidence type="ECO:0000256" key="1">
    <source>
        <dbReference type="SAM" id="MobiDB-lite"/>
    </source>
</evidence>
<dbReference type="Proteomes" id="UP001591681">
    <property type="component" value="Unassembled WGS sequence"/>
</dbReference>
<keyword evidence="2" id="KW-0812">Transmembrane</keyword>
<name>A0ABD1JK21_9TELE</name>
<keyword evidence="2" id="KW-1133">Transmembrane helix</keyword>
<dbReference type="PANTHER" id="PTHR31777:SF0">
    <property type="entry name" value="TRANSMEMBRANE PROTEIN 169"/>
    <property type="match status" value="1"/>
</dbReference>
<feature type="region of interest" description="Disordered" evidence="1">
    <location>
        <begin position="1"/>
        <end position="71"/>
    </location>
</feature>
<feature type="transmembrane region" description="Helical" evidence="2">
    <location>
        <begin position="157"/>
        <end position="180"/>
    </location>
</feature>
<dbReference type="Pfam" id="PF15052">
    <property type="entry name" value="TMEM169"/>
    <property type="match status" value="1"/>
</dbReference>
<dbReference type="InterPro" id="IPR029386">
    <property type="entry name" value="TMEM169"/>
</dbReference>
<dbReference type="EMBL" id="JBHFQA010000014">
    <property type="protein sequence ID" value="KAL2087512.1"/>
    <property type="molecule type" value="Genomic_DNA"/>
</dbReference>
<dbReference type="AlphaFoldDB" id="A0ABD1JK21"/>
<organism evidence="3 4">
    <name type="scientific">Coilia grayii</name>
    <name type="common">Gray's grenadier anchovy</name>
    <dbReference type="NCBI Taxonomy" id="363190"/>
    <lineage>
        <taxon>Eukaryota</taxon>
        <taxon>Metazoa</taxon>
        <taxon>Chordata</taxon>
        <taxon>Craniata</taxon>
        <taxon>Vertebrata</taxon>
        <taxon>Euteleostomi</taxon>
        <taxon>Actinopterygii</taxon>
        <taxon>Neopterygii</taxon>
        <taxon>Teleostei</taxon>
        <taxon>Clupei</taxon>
        <taxon>Clupeiformes</taxon>
        <taxon>Clupeoidei</taxon>
        <taxon>Engraulidae</taxon>
        <taxon>Coilinae</taxon>
        <taxon>Coilia</taxon>
    </lineage>
</organism>
<keyword evidence="2" id="KW-0472">Membrane</keyword>
<accession>A0ABD1JK21</accession>
<evidence type="ECO:0000313" key="3">
    <source>
        <dbReference type="EMBL" id="KAL2087512.1"/>
    </source>
</evidence>